<comment type="similarity">
    <text evidence="3">Belongs to the NDK family.</text>
</comment>
<keyword evidence="7" id="KW-1185">Reference proteome</keyword>
<reference evidence="6 7" key="1">
    <citation type="submission" date="2024-02" db="EMBL/GenBank/DDBJ databases">
        <authorList>
            <person name="Daric V."/>
            <person name="Darras S."/>
        </authorList>
    </citation>
    <scope>NUCLEOTIDE SEQUENCE [LARGE SCALE GENOMIC DNA]</scope>
</reference>
<evidence type="ECO:0000256" key="3">
    <source>
        <dbReference type="PROSITE-ProRule" id="PRU00706"/>
    </source>
</evidence>
<comment type="caution">
    <text evidence="6">The sequence shown here is derived from an EMBL/GenBank/DDBJ whole genome shotgun (WGS) entry which is preliminary data.</text>
</comment>
<dbReference type="PANTHER" id="PTHR43109:SF3">
    <property type="entry name" value="DYNEIN AXONEMAL ASSEMBLY FACTOR 8"/>
    <property type="match status" value="1"/>
</dbReference>
<feature type="region of interest" description="Disordered" evidence="4">
    <location>
        <begin position="1204"/>
        <end position="1234"/>
    </location>
</feature>
<evidence type="ECO:0000259" key="5">
    <source>
        <dbReference type="SMART" id="SM00562"/>
    </source>
</evidence>
<evidence type="ECO:0000256" key="1">
    <source>
        <dbReference type="ARBA" id="ARBA00004496"/>
    </source>
</evidence>
<dbReference type="PANTHER" id="PTHR43109">
    <property type="entry name" value="NUCLEOSIDE DIPHOSPHATE KINASE 7"/>
    <property type="match status" value="1"/>
</dbReference>
<dbReference type="InterPro" id="IPR036850">
    <property type="entry name" value="NDK-like_dom_sf"/>
</dbReference>
<name>A0ABP0GTY3_CLALP</name>
<comment type="subcellular location">
    <subcellularLocation>
        <location evidence="1">Cytoplasm</location>
    </subcellularLocation>
</comment>
<dbReference type="Proteomes" id="UP001642483">
    <property type="component" value="Unassembled WGS sequence"/>
</dbReference>
<evidence type="ECO:0000256" key="2">
    <source>
        <dbReference type="ARBA" id="ARBA00022490"/>
    </source>
</evidence>
<evidence type="ECO:0000256" key="4">
    <source>
        <dbReference type="SAM" id="MobiDB-lite"/>
    </source>
</evidence>
<keyword evidence="2" id="KW-0963">Cytoplasm</keyword>
<gene>
    <name evidence="6" type="ORF">CVLEPA_LOCUS28312</name>
</gene>
<dbReference type="InterPro" id="IPR034907">
    <property type="entry name" value="NDK-like_dom"/>
</dbReference>
<evidence type="ECO:0000313" key="6">
    <source>
        <dbReference type="EMBL" id="CAK8695005.1"/>
    </source>
</evidence>
<comment type="caution">
    <text evidence="3">Lacks conserved residue(s) required for the propagation of feature annotation.</text>
</comment>
<feature type="region of interest" description="Disordered" evidence="4">
    <location>
        <begin position="138"/>
        <end position="176"/>
    </location>
</feature>
<sequence length="1611" mass="183108">MEKHHLPHARHTPFTHSKSNLQALKIDDVSDEESDEDDFKKWKMLRNKFKSLSVARHDAENLEKLRTATLNEEQQSHNTVSSQMAVESPICHNGFAANLPTDLKDYQDLLNSATLENKTTKNFLKKLTMQKVQSLKNKKKEINATNGHTSLSEQTVAELKSEGTKSQSSEESSTGIYARQRLKKLPAVMQNDDVTIPNSVYKRRSHGKTTVLFAEEPKTDTADVTNIYRDKYITSITEDNKVSKATAMSVQTDETFSVRKYDGKEYARGILSCSTKDLKAAAYKVAEEEKQKLGSSGGKTQGRIGTGNNRDTFSIVQNQRKQPPLTSATSLCIKPLNSVSIPSIPWEARAQLFNKIENVFKQNFKDKEANLFPLLYERDVSYSAELRAIPEIIDTQSFEKMVLLQFQMSSPGCIVMNRASGGHRLIPVDQPDCFSVTYSLLLSWLLALIPDNMNKPYDPPREDVFTIDVDTDQESDSTMKDGSRESLAGLVEIPFNVVSLHQVWQEETQTIAINAIVIPNFFYRPHANNRRDRRKKIKKENAFLHVVWQFLQSNRIQDVCPWYTRPESPVFYAFHETPFSCATKPLSTFITASNNSQLIHKALKRSPGFCWKMVKPDDLSSSFLHQTNNQLQTTVCLLQKETFTYPVCVVDLIIRLQQSCFDLASLRLVYVTRKFMEKNILSHTKSCDLEDMVPCIALAIRGKRAIKRMQDIIGPRDPVLAQMTDQGSLNAIYGEQLSKRRGDKDVPTEMNTFHCPRSSERVQQQLAVWFSGRFQPDDDIVVSLTSQVKKDVKVDTKVGKLTANGKCNGKIKTKNRNNCTSSDHNEKLSLDDIVTSKLMLDPFLVTCAPTQICLVVSPRFPPQFLGDVIAIASDQGFSLEGLKRLVLNEKKIAALSIRTRYAPSFKPPPLHDMTLEGEYYEIDNWWNRPATIMLLSRENAVSHIAGLCSCFQSDLIYQLIQSNEEGRLRDATCQCFHLCQYTDAVNHALGPMNKMPELELSSGVSPRAFYCDPEMEQVVVLTLLGYEVLNEAGFVLRTLFHGEFFVENDILAHTDVDAEHTEYHGFELLGLKFIPALSSQLAKELTPFEVGTRKWSESISVIKDSPALICALRRVNAYNVLHSVLDFPSNSKKDKYEVSLKVMGRLMSCTPEITYRQMKAFFTEKELFSDNRSRPMLKYIPPPNRVAQYLYESNDIEEGFVDSTVVTNQTPSKSSKKKKKNQNKEKMTQQTPVQSNESILDSMLSWPHPLTSILIIKPDAFPRHCVKILRRLHQERFQVIAARMTILCEDQASHIMPTKYEKMPGERRIFISHMTSSASLVLCVQRYNAVRRLLDVAGPANPWHAKSIEKGLDGKHRNWRAEFGIDEFSNAIHVSESYLAACEEQKLFFPEGLCCHETLELKMEQVPTPAEDPVMRIDKMKGREIKLGVDLGIDIYGGTGMEIQPVCVVMAPSLIQSKEDHNRKQSKQETCSSIIVPPYVDLLEQLITQGYQLCAMRMCWFRRDQAEKAYDLLGDKNNEKKIDVVEQLTQNPSLVLLIQRENGLLLFDSIIGSCLKHQRYLHLVNSFLRTQTTSQTYSAAKYLFHRAEHPSSVVQIVHKRALEWKECSDTN</sequence>
<dbReference type="Gene3D" id="3.30.70.141">
    <property type="entry name" value="Nucleoside diphosphate kinase-like domain"/>
    <property type="match status" value="3"/>
</dbReference>
<feature type="compositionally biased region" description="Polar residues" evidence="4">
    <location>
        <begin position="164"/>
        <end position="175"/>
    </location>
</feature>
<proteinExistence type="inferred from homology"/>
<feature type="domain" description="Nucleoside diphosphate kinase-like" evidence="5">
    <location>
        <begin position="1251"/>
        <end position="1395"/>
    </location>
</feature>
<organism evidence="6 7">
    <name type="scientific">Clavelina lepadiformis</name>
    <name type="common">Light-bulb sea squirt</name>
    <name type="synonym">Ascidia lepadiformis</name>
    <dbReference type="NCBI Taxonomy" id="159417"/>
    <lineage>
        <taxon>Eukaryota</taxon>
        <taxon>Metazoa</taxon>
        <taxon>Chordata</taxon>
        <taxon>Tunicata</taxon>
        <taxon>Ascidiacea</taxon>
        <taxon>Aplousobranchia</taxon>
        <taxon>Clavelinidae</taxon>
        <taxon>Clavelina</taxon>
    </lineage>
</organism>
<dbReference type="SUPFAM" id="SSF54919">
    <property type="entry name" value="Nucleoside diphosphate kinase, NDK"/>
    <property type="match status" value="3"/>
</dbReference>
<feature type="compositionally biased region" description="Polar residues" evidence="4">
    <location>
        <begin position="143"/>
        <end position="155"/>
    </location>
</feature>
<protein>
    <recommendedName>
        <fullName evidence="5">Nucleoside diphosphate kinase-like domain-containing protein</fullName>
    </recommendedName>
</protein>
<dbReference type="Pfam" id="PF00334">
    <property type="entry name" value="NDK"/>
    <property type="match status" value="2"/>
</dbReference>
<dbReference type="SMART" id="SM00562">
    <property type="entry name" value="NDK"/>
    <property type="match status" value="1"/>
</dbReference>
<accession>A0ABP0GTY3</accession>
<dbReference type="EMBL" id="CAWYQH010000141">
    <property type="protein sequence ID" value="CAK8695005.1"/>
    <property type="molecule type" value="Genomic_DNA"/>
</dbReference>
<feature type="region of interest" description="Disordered" evidence="4">
    <location>
        <begin position="1"/>
        <end position="37"/>
    </location>
</feature>
<dbReference type="PROSITE" id="PS51374">
    <property type="entry name" value="NDPK_LIKE"/>
    <property type="match status" value="2"/>
</dbReference>
<evidence type="ECO:0000313" key="7">
    <source>
        <dbReference type="Proteomes" id="UP001642483"/>
    </source>
</evidence>
<feature type="compositionally biased region" description="Basic residues" evidence="4">
    <location>
        <begin position="1"/>
        <end position="13"/>
    </location>
</feature>